<feature type="signal peptide" evidence="1">
    <location>
        <begin position="1"/>
        <end position="18"/>
    </location>
</feature>
<keyword evidence="3" id="KW-1185">Reference proteome</keyword>
<accession>A0A165I7J8</accession>
<sequence>MRATSILALTAFTVSVSANRFFTCWTGGISAGILEISNGNATTPLALAADGSLIASPDGSQNTFEFVPCTSKFPGPDHPGVVVTDQMVTAYGRLLGDGGCLSRDTASGKLMTKFCVEPDDERQAQQFWTVTLNYHGDDDATGDSTLGFVAPGFFPQLENGQVFQASSKPASTYDLRFSYSE</sequence>
<evidence type="ECO:0008006" key="4">
    <source>
        <dbReference type="Google" id="ProtNLM"/>
    </source>
</evidence>
<dbReference type="Proteomes" id="UP000077266">
    <property type="component" value="Unassembled WGS sequence"/>
</dbReference>
<proteinExistence type="predicted"/>
<feature type="chain" id="PRO_5007859097" description="Ricin B lectin domain-containing protein" evidence="1">
    <location>
        <begin position="19"/>
        <end position="181"/>
    </location>
</feature>
<evidence type="ECO:0000256" key="1">
    <source>
        <dbReference type="SAM" id="SignalP"/>
    </source>
</evidence>
<evidence type="ECO:0000313" key="3">
    <source>
        <dbReference type="Proteomes" id="UP000077266"/>
    </source>
</evidence>
<evidence type="ECO:0000313" key="2">
    <source>
        <dbReference type="EMBL" id="KZV93011.1"/>
    </source>
</evidence>
<name>A0A165I7J8_EXIGL</name>
<gene>
    <name evidence="2" type="ORF">EXIGLDRAFT_768449</name>
</gene>
<keyword evidence="1" id="KW-0732">Signal</keyword>
<dbReference type="InParanoid" id="A0A165I7J8"/>
<protein>
    <recommendedName>
        <fullName evidence="4">Ricin B lectin domain-containing protein</fullName>
    </recommendedName>
</protein>
<organism evidence="2 3">
    <name type="scientific">Exidia glandulosa HHB12029</name>
    <dbReference type="NCBI Taxonomy" id="1314781"/>
    <lineage>
        <taxon>Eukaryota</taxon>
        <taxon>Fungi</taxon>
        <taxon>Dikarya</taxon>
        <taxon>Basidiomycota</taxon>
        <taxon>Agaricomycotina</taxon>
        <taxon>Agaricomycetes</taxon>
        <taxon>Auriculariales</taxon>
        <taxon>Exidiaceae</taxon>
        <taxon>Exidia</taxon>
    </lineage>
</organism>
<dbReference type="AlphaFoldDB" id="A0A165I7J8"/>
<dbReference type="EMBL" id="KV425997">
    <property type="protein sequence ID" value="KZV93011.1"/>
    <property type="molecule type" value="Genomic_DNA"/>
</dbReference>
<reference evidence="2 3" key="1">
    <citation type="journal article" date="2016" name="Mol. Biol. Evol.">
        <title>Comparative Genomics of Early-Diverging Mushroom-Forming Fungi Provides Insights into the Origins of Lignocellulose Decay Capabilities.</title>
        <authorList>
            <person name="Nagy L.G."/>
            <person name="Riley R."/>
            <person name="Tritt A."/>
            <person name="Adam C."/>
            <person name="Daum C."/>
            <person name="Floudas D."/>
            <person name="Sun H."/>
            <person name="Yadav J.S."/>
            <person name="Pangilinan J."/>
            <person name="Larsson K.H."/>
            <person name="Matsuura K."/>
            <person name="Barry K."/>
            <person name="Labutti K."/>
            <person name="Kuo R."/>
            <person name="Ohm R.A."/>
            <person name="Bhattacharya S.S."/>
            <person name="Shirouzu T."/>
            <person name="Yoshinaga Y."/>
            <person name="Martin F.M."/>
            <person name="Grigoriev I.V."/>
            <person name="Hibbett D.S."/>
        </authorList>
    </citation>
    <scope>NUCLEOTIDE SEQUENCE [LARGE SCALE GENOMIC DNA]</scope>
    <source>
        <strain evidence="2 3">HHB12029</strain>
    </source>
</reference>